<accession>A0A6A5YWJ8</accession>
<feature type="compositionally biased region" description="Pro residues" evidence="1">
    <location>
        <begin position="72"/>
        <end position="81"/>
    </location>
</feature>
<dbReference type="EMBL" id="ML977334">
    <property type="protein sequence ID" value="KAF2111460.1"/>
    <property type="molecule type" value="Genomic_DNA"/>
</dbReference>
<keyword evidence="2" id="KW-0812">Transmembrane</keyword>
<keyword evidence="2" id="KW-0472">Membrane</keyword>
<keyword evidence="4" id="KW-1185">Reference proteome</keyword>
<feature type="transmembrane region" description="Helical" evidence="2">
    <location>
        <begin position="100"/>
        <end position="121"/>
    </location>
</feature>
<feature type="region of interest" description="Disordered" evidence="1">
    <location>
        <begin position="65"/>
        <end position="95"/>
    </location>
</feature>
<evidence type="ECO:0000313" key="3">
    <source>
        <dbReference type="EMBL" id="KAF2111460.1"/>
    </source>
</evidence>
<feature type="region of interest" description="Disordered" evidence="1">
    <location>
        <begin position="230"/>
        <end position="254"/>
    </location>
</feature>
<sequence length="254" mass="28031">MARPGRRTATPSEPESQTTSILSASIDTLNPTHQSQHKDRRTANPPVQATYSLRQLARGMHAKQLENERNHPAPPRRPTPPTKQDHMPPKSGHQESFQTTLQLITAVLLTLSISISIHILPRPILRLLTLLLKYISLALLGHIFFSILHWKIYAGAKTDSHLWEPGLGVVREAQILKVWGCEVVVRRAVEREGGLEEGVVRGVRGLGCWCVGFVRSMGMVVFGKGKGGVADEEEEEDDSSRVADGSGVWKSFAS</sequence>
<organism evidence="3 4">
    <name type="scientific">Lophiotrema nucula</name>
    <dbReference type="NCBI Taxonomy" id="690887"/>
    <lineage>
        <taxon>Eukaryota</taxon>
        <taxon>Fungi</taxon>
        <taxon>Dikarya</taxon>
        <taxon>Ascomycota</taxon>
        <taxon>Pezizomycotina</taxon>
        <taxon>Dothideomycetes</taxon>
        <taxon>Pleosporomycetidae</taxon>
        <taxon>Pleosporales</taxon>
        <taxon>Lophiotremataceae</taxon>
        <taxon>Lophiotrema</taxon>
    </lineage>
</organism>
<evidence type="ECO:0000313" key="4">
    <source>
        <dbReference type="Proteomes" id="UP000799770"/>
    </source>
</evidence>
<proteinExistence type="predicted"/>
<evidence type="ECO:0000256" key="1">
    <source>
        <dbReference type="SAM" id="MobiDB-lite"/>
    </source>
</evidence>
<feature type="transmembrane region" description="Helical" evidence="2">
    <location>
        <begin position="127"/>
        <end position="148"/>
    </location>
</feature>
<name>A0A6A5YWJ8_9PLEO</name>
<protein>
    <submittedName>
        <fullName evidence="3">Uncharacterized protein</fullName>
    </submittedName>
</protein>
<keyword evidence="2" id="KW-1133">Transmembrane helix</keyword>
<dbReference type="AlphaFoldDB" id="A0A6A5YWJ8"/>
<dbReference type="Proteomes" id="UP000799770">
    <property type="component" value="Unassembled WGS sequence"/>
</dbReference>
<feature type="region of interest" description="Disordered" evidence="1">
    <location>
        <begin position="1"/>
        <end position="49"/>
    </location>
</feature>
<reference evidence="3" key="1">
    <citation type="journal article" date="2020" name="Stud. Mycol.">
        <title>101 Dothideomycetes genomes: a test case for predicting lifestyles and emergence of pathogens.</title>
        <authorList>
            <person name="Haridas S."/>
            <person name="Albert R."/>
            <person name="Binder M."/>
            <person name="Bloem J."/>
            <person name="Labutti K."/>
            <person name="Salamov A."/>
            <person name="Andreopoulos B."/>
            <person name="Baker S."/>
            <person name="Barry K."/>
            <person name="Bills G."/>
            <person name="Bluhm B."/>
            <person name="Cannon C."/>
            <person name="Castanera R."/>
            <person name="Culley D."/>
            <person name="Daum C."/>
            <person name="Ezra D."/>
            <person name="Gonzalez J."/>
            <person name="Henrissat B."/>
            <person name="Kuo A."/>
            <person name="Liang C."/>
            <person name="Lipzen A."/>
            <person name="Lutzoni F."/>
            <person name="Magnuson J."/>
            <person name="Mondo S."/>
            <person name="Nolan M."/>
            <person name="Ohm R."/>
            <person name="Pangilinan J."/>
            <person name="Park H.-J."/>
            <person name="Ramirez L."/>
            <person name="Alfaro M."/>
            <person name="Sun H."/>
            <person name="Tritt A."/>
            <person name="Yoshinaga Y."/>
            <person name="Zwiers L.-H."/>
            <person name="Turgeon B."/>
            <person name="Goodwin S."/>
            <person name="Spatafora J."/>
            <person name="Crous P."/>
            <person name="Grigoriev I."/>
        </authorList>
    </citation>
    <scope>NUCLEOTIDE SEQUENCE</scope>
    <source>
        <strain evidence="3">CBS 627.86</strain>
    </source>
</reference>
<feature type="compositionally biased region" description="Polar residues" evidence="1">
    <location>
        <begin position="9"/>
        <end position="34"/>
    </location>
</feature>
<gene>
    <name evidence="3" type="ORF">BDV96DRAFT_603055</name>
</gene>
<evidence type="ECO:0000256" key="2">
    <source>
        <dbReference type="SAM" id="Phobius"/>
    </source>
</evidence>